<sequence length="60" mass="6635">MAVSRPDDPCRAAHDRRGRQDSMVPGGVHIWYGCTPSVDNGMLQADVDDDVRRLMARLAP</sequence>
<evidence type="ECO:0000256" key="1">
    <source>
        <dbReference type="SAM" id="MobiDB-lite"/>
    </source>
</evidence>
<comment type="caution">
    <text evidence="2">The sequence shown here is derived from an EMBL/GenBank/DDBJ whole genome shotgun (WGS) entry which is preliminary data.</text>
</comment>
<name>A0A5N6B4L6_9ACTN</name>
<gene>
    <name evidence="2" type="ORF">FH610_039640</name>
</gene>
<protein>
    <submittedName>
        <fullName evidence="2">Uncharacterized protein</fullName>
    </submittedName>
</protein>
<feature type="region of interest" description="Disordered" evidence="1">
    <location>
        <begin position="1"/>
        <end position="22"/>
    </location>
</feature>
<organism evidence="2 3">
    <name type="scientific">Microbispora catharanthi</name>
    <dbReference type="NCBI Taxonomy" id="1712871"/>
    <lineage>
        <taxon>Bacteria</taxon>
        <taxon>Bacillati</taxon>
        <taxon>Actinomycetota</taxon>
        <taxon>Actinomycetes</taxon>
        <taxon>Streptosporangiales</taxon>
        <taxon>Streptosporangiaceae</taxon>
        <taxon>Microbispora</taxon>
    </lineage>
</organism>
<dbReference type="Proteomes" id="UP000313066">
    <property type="component" value="Unassembled WGS sequence"/>
</dbReference>
<accession>A0A5N6B4L6</accession>
<reference evidence="2 3" key="1">
    <citation type="submission" date="2019-10" db="EMBL/GenBank/DDBJ databases">
        <title>Nonomuraea sp. nov., isolated from Phyllanthus amarus.</title>
        <authorList>
            <person name="Klykleung N."/>
            <person name="Tanasupawat S."/>
        </authorList>
    </citation>
    <scope>NUCLEOTIDE SEQUENCE [LARGE SCALE GENOMIC DNA]</scope>
    <source>
        <strain evidence="2 3">CR1-09</strain>
    </source>
</reference>
<evidence type="ECO:0000313" key="3">
    <source>
        <dbReference type="Proteomes" id="UP000313066"/>
    </source>
</evidence>
<keyword evidence="3" id="KW-1185">Reference proteome</keyword>
<dbReference type="PROSITE" id="PS51257">
    <property type="entry name" value="PROKAR_LIPOPROTEIN"/>
    <property type="match status" value="1"/>
</dbReference>
<feature type="compositionally biased region" description="Basic and acidic residues" evidence="1">
    <location>
        <begin position="1"/>
        <end position="20"/>
    </location>
</feature>
<dbReference type="AlphaFoldDB" id="A0A5N6B4L6"/>
<dbReference type="EMBL" id="VDMA02000035">
    <property type="protein sequence ID" value="KAB8175406.1"/>
    <property type="molecule type" value="Genomic_DNA"/>
</dbReference>
<evidence type="ECO:0000313" key="2">
    <source>
        <dbReference type="EMBL" id="KAB8175406.1"/>
    </source>
</evidence>
<dbReference type="RefSeq" id="WP_139580385.1">
    <property type="nucleotide sequence ID" value="NZ_VDMA02000035.1"/>
</dbReference>
<proteinExistence type="predicted"/>